<dbReference type="AlphaFoldDB" id="A0A1J5PC04"/>
<name>A0A1J5PC04_9ZZZZ</name>
<dbReference type="EMBL" id="MLJW01004867">
    <property type="protein sequence ID" value="OIQ69185.1"/>
    <property type="molecule type" value="Genomic_DNA"/>
</dbReference>
<protein>
    <submittedName>
        <fullName evidence="1">Uncharacterized protein</fullName>
    </submittedName>
</protein>
<gene>
    <name evidence="1" type="ORF">GALL_492150</name>
</gene>
<evidence type="ECO:0000313" key="1">
    <source>
        <dbReference type="EMBL" id="OIQ69185.1"/>
    </source>
</evidence>
<organism evidence="1">
    <name type="scientific">mine drainage metagenome</name>
    <dbReference type="NCBI Taxonomy" id="410659"/>
    <lineage>
        <taxon>unclassified sequences</taxon>
        <taxon>metagenomes</taxon>
        <taxon>ecological metagenomes</taxon>
    </lineage>
</organism>
<reference evidence="1" key="1">
    <citation type="submission" date="2016-10" db="EMBL/GenBank/DDBJ databases">
        <title>Sequence of Gallionella enrichment culture.</title>
        <authorList>
            <person name="Poehlein A."/>
            <person name="Muehling M."/>
            <person name="Daniel R."/>
        </authorList>
    </citation>
    <scope>NUCLEOTIDE SEQUENCE</scope>
</reference>
<sequence>MDYYLGVRVDLEDALAGAGGLAPSDIGLAVDDLALKVGLVNRVELDDSQRANPGCRQIHQGGRTESTCANAEHLGRFETLLAAHSDVGDDQVPAIPPDLIDRKICRRLD</sequence>
<accession>A0A1J5PC04</accession>
<comment type="caution">
    <text evidence="1">The sequence shown here is derived from an EMBL/GenBank/DDBJ whole genome shotgun (WGS) entry which is preliminary data.</text>
</comment>
<proteinExistence type="predicted"/>